<dbReference type="InterPro" id="IPR001119">
    <property type="entry name" value="SLH_dom"/>
</dbReference>
<gene>
    <name evidence="4" type="ORF">NIES593_22245</name>
</gene>
<keyword evidence="2" id="KW-0472">Membrane</keyword>
<dbReference type="OrthoDB" id="9759810at2"/>
<dbReference type="AlphaFoldDB" id="A0A1U7H7J3"/>
<evidence type="ECO:0000313" key="5">
    <source>
        <dbReference type="Proteomes" id="UP000186868"/>
    </source>
</evidence>
<dbReference type="Pfam" id="PF00395">
    <property type="entry name" value="SLH"/>
    <property type="match status" value="3"/>
</dbReference>
<dbReference type="InterPro" id="IPR051465">
    <property type="entry name" value="Cell_Envelope_Struct_Comp"/>
</dbReference>
<dbReference type="STRING" id="1921803.NIES593_22245"/>
<dbReference type="PANTHER" id="PTHR43308:SF5">
    <property type="entry name" value="S-LAYER PROTEIN _ PEPTIDOGLYCAN ENDO-BETA-N-ACETYLGLUCOSAMINIDASE"/>
    <property type="match status" value="1"/>
</dbReference>
<dbReference type="PANTHER" id="PTHR43308">
    <property type="entry name" value="OUTER MEMBRANE PROTEIN ALPHA-RELATED"/>
    <property type="match status" value="1"/>
</dbReference>
<dbReference type="EMBL" id="MRCB01000051">
    <property type="protein sequence ID" value="OKH18369.1"/>
    <property type="molecule type" value="Genomic_DNA"/>
</dbReference>
<dbReference type="PROSITE" id="PS51272">
    <property type="entry name" value="SLH"/>
    <property type="match status" value="3"/>
</dbReference>
<sequence length="342" mass="37529">MSNSPNPEPPRRRNLDSDEKIAIIFVLATIGGILWWGLGSGSGIKFFNNQSQLFARSRSQPTAQPEQPRPTVTLTEEKPATTESPEASQKKAEQPSQLFEAPQHRQTNRQGQASSPLLALPILSASQPSPQPIPTPKSQEPSLQLKIAFQDVPRDRWDYPFIEGLSSKQLIDGVSENTFEPDRPITRAQMASLIDRAFDSSSQAIEIEFKDVPQGDPIASDIEKAIGKGFMKGYSRNSFRPQENIPRYQVLVTLAAGLNLKPTKDPQQTLKVYEDASEIPAWAVGQVAAATEKGIVVNYPNTKFLNPNQPATRGEAAAMIHQALVNLGKVEPVQSPYIVSSP</sequence>
<reference evidence="4 5" key="1">
    <citation type="submission" date="2016-11" db="EMBL/GenBank/DDBJ databases">
        <title>Draft Genome Sequences of Nine Cyanobacterial Strains from Diverse Habitats.</title>
        <authorList>
            <person name="Zhu T."/>
            <person name="Hou S."/>
            <person name="Lu X."/>
            <person name="Hess W.R."/>
        </authorList>
    </citation>
    <scope>NUCLEOTIDE SEQUENCE [LARGE SCALE GENOMIC DNA]</scope>
    <source>
        <strain evidence="4 5">NIES-593</strain>
    </source>
</reference>
<evidence type="ECO:0000259" key="3">
    <source>
        <dbReference type="PROSITE" id="PS51272"/>
    </source>
</evidence>
<comment type="caution">
    <text evidence="4">The sequence shown here is derived from an EMBL/GenBank/DDBJ whole genome shotgun (WGS) entry which is preliminary data.</text>
</comment>
<keyword evidence="2" id="KW-0812">Transmembrane</keyword>
<feature type="domain" description="SLH" evidence="3">
    <location>
        <begin position="145"/>
        <end position="208"/>
    </location>
</feature>
<feature type="domain" description="SLH" evidence="3">
    <location>
        <begin position="209"/>
        <end position="268"/>
    </location>
</feature>
<evidence type="ECO:0000313" key="4">
    <source>
        <dbReference type="EMBL" id="OKH18369.1"/>
    </source>
</evidence>
<protein>
    <recommendedName>
        <fullName evidence="3">SLH domain-containing protein</fullName>
    </recommendedName>
</protein>
<evidence type="ECO:0000256" key="2">
    <source>
        <dbReference type="SAM" id="Phobius"/>
    </source>
</evidence>
<organism evidence="4 5">
    <name type="scientific">Hydrococcus rivularis NIES-593</name>
    <dbReference type="NCBI Taxonomy" id="1921803"/>
    <lineage>
        <taxon>Bacteria</taxon>
        <taxon>Bacillati</taxon>
        <taxon>Cyanobacteriota</taxon>
        <taxon>Cyanophyceae</taxon>
        <taxon>Pleurocapsales</taxon>
        <taxon>Hydrococcaceae</taxon>
        <taxon>Hydrococcus</taxon>
    </lineage>
</organism>
<evidence type="ECO:0000256" key="1">
    <source>
        <dbReference type="SAM" id="MobiDB-lite"/>
    </source>
</evidence>
<feature type="compositionally biased region" description="Polar residues" evidence="1">
    <location>
        <begin position="56"/>
        <end position="74"/>
    </location>
</feature>
<feature type="domain" description="SLH" evidence="3">
    <location>
        <begin position="270"/>
        <end position="334"/>
    </location>
</feature>
<proteinExistence type="predicted"/>
<dbReference type="Proteomes" id="UP000186868">
    <property type="component" value="Unassembled WGS sequence"/>
</dbReference>
<feature type="transmembrane region" description="Helical" evidence="2">
    <location>
        <begin position="21"/>
        <end position="38"/>
    </location>
</feature>
<keyword evidence="2" id="KW-1133">Transmembrane helix</keyword>
<keyword evidence="5" id="KW-1185">Reference proteome</keyword>
<accession>A0A1U7H7J3</accession>
<name>A0A1U7H7J3_9CYAN</name>
<feature type="region of interest" description="Disordered" evidence="1">
    <location>
        <begin position="56"/>
        <end position="113"/>
    </location>
</feature>
<dbReference type="RefSeq" id="WP_073601672.1">
    <property type="nucleotide sequence ID" value="NZ_MRCB01000051.1"/>
</dbReference>